<comment type="caution">
    <text evidence="2">The sequence shown here is derived from an EMBL/GenBank/DDBJ whole genome shotgun (WGS) entry which is preliminary data.</text>
</comment>
<accession>A0ABS5TM62</accession>
<organism evidence="2 3">
    <name type="scientific">Kineosporia corallincola</name>
    <dbReference type="NCBI Taxonomy" id="2835133"/>
    <lineage>
        <taxon>Bacteria</taxon>
        <taxon>Bacillati</taxon>
        <taxon>Actinomycetota</taxon>
        <taxon>Actinomycetes</taxon>
        <taxon>Kineosporiales</taxon>
        <taxon>Kineosporiaceae</taxon>
        <taxon>Kineosporia</taxon>
    </lineage>
</organism>
<name>A0ABS5TM62_9ACTN</name>
<evidence type="ECO:0000313" key="3">
    <source>
        <dbReference type="Proteomes" id="UP001197247"/>
    </source>
</evidence>
<dbReference type="Pfam" id="PF08811">
    <property type="entry name" value="DUF1800"/>
    <property type="match status" value="1"/>
</dbReference>
<dbReference type="EMBL" id="JAHBAY010000011">
    <property type="protein sequence ID" value="MBT0772090.1"/>
    <property type="molecule type" value="Genomic_DNA"/>
</dbReference>
<reference evidence="2 3" key="1">
    <citation type="submission" date="2021-05" db="EMBL/GenBank/DDBJ databases">
        <title>Kineosporia and Streptomyces sp. nov. two new marine actinobacteria isolated from Coral.</title>
        <authorList>
            <person name="Buangrab K."/>
            <person name="Sutthacheep M."/>
            <person name="Yeemin T."/>
            <person name="Harunari E."/>
            <person name="Igarashi Y."/>
            <person name="Kanchanasin P."/>
            <person name="Tanasupawat S."/>
            <person name="Phongsopitanun W."/>
        </authorList>
    </citation>
    <scope>NUCLEOTIDE SEQUENCE [LARGE SCALE GENOMIC DNA]</scope>
    <source>
        <strain evidence="2 3">J2-2</strain>
    </source>
</reference>
<sequence length="608" mass="63593">MAEGFPAGGNHTGPGGDSATGNGSAEPLQKSPAPAFRSRRQSRELAGAGLSRRSMMVSGATAVAAAGGTGYLLLRGGSGEAAASASTALSGQTSTAAGSTGAATSASAGSTASSAGAGTAATPSGAAATKAAAAGTTTKAAKKITVDPDLLLGRASYGRTAASAQLIGKLGASAWLERQLKPASISDPGGQAVDAQFPDLRWSIAQARKGMKIGAWDVMQDVCGHHLGRALFSSRELFEVMVDFWANHLNIACPSSEVWDTRHRFQIDVIRKHALGSFEDMLLASAFHPSMLTFLDGTNSSKASPNENYAREVLELHTVGVNGGYTEKDIQRSALLLTGWTFWEGKLTYDPNRHYTGQIKAFGFSSANSDASKGPVTQRKYLRHLANHPKTAKNIATKLATHFVSDSPPQSLVTKLAQVYTQNDTAIVPVLRALFGSAEFAASSGEKIRRPMEQLVASARVIGVKNGSSSKALMDVYYLSKEAGHAPLGWSMPNGFPDVAESWQSPASALQVFNTTTAMVHGWWPNKMTLPGPEKLLSTKPTTRAAVITAAGKKVFGRTPTARERSAANTLLTGTKLGTSFSAGSWDQKETIALTVSLFLSAPAHLSV</sequence>
<keyword evidence="3" id="KW-1185">Reference proteome</keyword>
<feature type="region of interest" description="Disordered" evidence="1">
    <location>
        <begin position="92"/>
        <end position="122"/>
    </location>
</feature>
<evidence type="ECO:0000256" key="1">
    <source>
        <dbReference type="SAM" id="MobiDB-lite"/>
    </source>
</evidence>
<feature type="region of interest" description="Disordered" evidence="1">
    <location>
        <begin position="1"/>
        <end position="51"/>
    </location>
</feature>
<protein>
    <submittedName>
        <fullName evidence="2">DUF1800 domain-containing protein</fullName>
    </submittedName>
</protein>
<dbReference type="RefSeq" id="WP_214158456.1">
    <property type="nucleotide sequence ID" value="NZ_JAHBAY010000011.1"/>
</dbReference>
<proteinExistence type="predicted"/>
<evidence type="ECO:0000313" key="2">
    <source>
        <dbReference type="EMBL" id="MBT0772090.1"/>
    </source>
</evidence>
<feature type="compositionally biased region" description="Gly residues" evidence="1">
    <location>
        <begin position="1"/>
        <end position="18"/>
    </location>
</feature>
<dbReference type="Proteomes" id="UP001197247">
    <property type="component" value="Unassembled WGS sequence"/>
</dbReference>
<gene>
    <name evidence="2" type="ORF">KIH74_24315</name>
</gene>
<dbReference type="InterPro" id="IPR014917">
    <property type="entry name" value="DUF1800"/>
</dbReference>